<dbReference type="Pfam" id="PF00929">
    <property type="entry name" value="RNase_T"/>
    <property type="match status" value="1"/>
</dbReference>
<dbReference type="AlphaFoldDB" id="A0A8K0DWT4"/>
<dbReference type="FunFam" id="3.30.420.10:FF:000080">
    <property type="entry name" value="Small RNA degrading nuclease 3"/>
    <property type="match status" value="1"/>
</dbReference>
<keyword evidence="3" id="KW-0540">Nuclease</keyword>
<reference evidence="9" key="1">
    <citation type="submission" date="2020-03" db="EMBL/GenBank/DDBJ databases">
        <title>A high-quality chromosome-level genome assembly of a woody plant with both climbing and erect habits, Rhamnella rubrinervis.</title>
        <authorList>
            <person name="Lu Z."/>
            <person name="Yang Y."/>
            <person name="Zhu X."/>
            <person name="Sun Y."/>
        </authorList>
    </citation>
    <scope>NUCLEOTIDE SEQUENCE</scope>
    <source>
        <strain evidence="9">BYM</strain>
        <tissue evidence="9">Leaf</tissue>
    </source>
</reference>
<keyword evidence="5" id="KW-0269">Exonuclease</keyword>
<dbReference type="GO" id="GO:0003676">
    <property type="term" value="F:nucleic acid binding"/>
    <property type="evidence" value="ECO:0007669"/>
    <property type="project" value="InterPro"/>
</dbReference>
<evidence type="ECO:0000256" key="1">
    <source>
        <dbReference type="ARBA" id="ARBA00004123"/>
    </source>
</evidence>
<gene>
    <name evidence="9" type="ORF">FNV43_RR17282</name>
</gene>
<evidence type="ECO:0000259" key="8">
    <source>
        <dbReference type="SMART" id="SM00479"/>
    </source>
</evidence>
<evidence type="ECO:0000313" key="10">
    <source>
        <dbReference type="Proteomes" id="UP000796880"/>
    </source>
</evidence>
<dbReference type="Gene3D" id="3.30.420.10">
    <property type="entry name" value="Ribonuclease H-like superfamily/Ribonuclease H"/>
    <property type="match status" value="1"/>
</dbReference>
<evidence type="ECO:0000256" key="3">
    <source>
        <dbReference type="ARBA" id="ARBA00022722"/>
    </source>
</evidence>
<dbReference type="CDD" id="cd06145">
    <property type="entry name" value="REX1_like"/>
    <property type="match status" value="1"/>
</dbReference>
<dbReference type="PANTHER" id="PTHR12801">
    <property type="entry name" value="RNA EXONUCLEASE REXO1 / RECO3 FAMILY MEMBER-RELATED"/>
    <property type="match status" value="1"/>
</dbReference>
<comment type="caution">
    <text evidence="9">The sequence shown here is derived from an EMBL/GenBank/DDBJ whole genome shotgun (WGS) entry which is preliminary data.</text>
</comment>
<proteinExistence type="inferred from homology"/>
<dbReference type="SUPFAM" id="SSF53098">
    <property type="entry name" value="Ribonuclease H-like"/>
    <property type="match status" value="1"/>
</dbReference>
<keyword evidence="6" id="KW-0539">Nucleus</keyword>
<keyword evidence="4" id="KW-0378">Hydrolase</keyword>
<evidence type="ECO:0000256" key="6">
    <source>
        <dbReference type="ARBA" id="ARBA00023242"/>
    </source>
</evidence>
<feature type="domain" description="Exonuclease" evidence="8">
    <location>
        <begin position="140"/>
        <end position="301"/>
    </location>
</feature>
<dbReference type="InterPro" id="IPR036397">
    <property type="entry name" value="RNaseH_sf"/>
</dbReference>
<comment type="subcellular location">
    <subcellularLocation>
        <location evidence="1">Nucleus</location>
    </subcellularLocation>
</comment>
<dbReference type="InterPro" id="IPR047021">
    <property type="entry name" value="REXO1/3/4-like"/>
</dbReference>
<evidence type="ECO:0000256" key="5">
    <source>
        <dbReference type="ARBA" id="ARBA00022839"/>
    </source>
</evidence>
<dbReference type="EMBL" id="VOIH02000008">
    <property type="protein sequence ID" value="KAF3439007.1"/>
    <property type="molecule type" value="Genomic_DNA"/>
</dbReference>
<evidence type="ECO:0000256" key="2">
    <source>
        <dbReference type="ARBA" id="ARBA00006357"/>
    </source>
</evidence>
<dbReference type="OrthoDB" id="16516at2759"/>
<dbReference type="InterPro" id="IPR012337">
    <property type="entry name" value="RNaseH-like_sf"/>
</dbReference>
<comment type="similarity">
    <text evidence="2">Belongs to the REXO1/REXO3 family.</text>
</comment>
<dbReference type="GO" id="GO:0004527">
    <property type="term" value="F:exonuclease activity"/>
    <property type="evidence" value="ECO:0007669"/>
    <property type="project" value="UniProtKB-KW"/>
</dbReference>
<dbReference type="PANTHER" id="PTHR12801:SF115">
    <property type="entry name" value="FI18136P1-RELATED"/>
    <property type="match status" value="1"/>
</dbReference>
<dbReference type="SMART" id="SM00479">
    <property type="entry name" value="EXOIII"/>
    <property type="match status" value="1"/>
</dbReference>
<protein>
    <recommendedName>
        <fullName evidence="8">Exonuclease domain-containing protein</fullName>
    </recommendedName>
</protein>
<dbReference type="GO" id="GO:0005634">
    <property type="term" value="C:nucleus"/>
    <property type="evidence" value="ECO:0007669"/>
    <property type="project" value="UniProtKB-SubCell"/>
</dbReference>
<dbReference type="Proteomes" id="UP000796880">
    <property type="component" value="Unassembled WGS sequence"/>
</dbReference>
<evidence type="ECO:0000313" key="9">
    <source>
        <dbReference type="EMBL" id="KAF3439007.1"/>
    </source>
</evidence>
<organism evidence="9 10">
    <name type="scientific">Rhamnella rubrinervis</name>
    <dbReference type="NCBI Taxonomy" id="2594499"/>
    <lineage>
        <taxon>Eukaryota</taxon>
        <taxon>Viridiplantae</taxon>
        <taxon>Streptophyta</taxon>
        <taxon>Embryophyta</taxon>
        <taxon>Tracheophyta</taxon>
        <taxon>Spermatophyta</taxon>
        <taxon>Magnoliopsida</taxon>
        <taxon>eudicotyledons</taxon>
        <taxon>Gunneridae</taxon>
        <taxon>Pentapetalae</taxon>
        <taxon>rosids</taxon>
        <taxon>fabids</taxon>
        <taxon>Rosales</taxon>
        <taxon>Rhamnaceae</taxon>
        <taxon>rhamnoid group</taxon>
        <taxon>Rhamneae</taxon>
        <taxon>Rhamnella</taxon>
    </lineage>
</organism>
<name>A0A8K0DWT4_9ROSA</name>
<dbReference type="InterPro" id="IPR013520">
    <property type="entry name" value="Ribonucl_H"/>
</dbReference>
<comment type="function">
    <text evidence="7">3'-5' exonuclease degrading single-stranded small RNAs.</text>
</comment>
<keyword evidence="10" id="KW-1185">Reference proteome</keyword>
<accession>A0A8K0DWT4</accession>
<sequence length="517" mass="58310">MDEFIDTAEKKVLVEIVRLVQKRGMKGNKGGWKEFLNSYDKKFGASLSDPAKRSNDVLAAFLKSINEESDLEFLAKVMKGHSNRKLVEQLNPDEETPERRLVRLTIQDPRYASGYFFPSNGEDWVVTKLSKKSEAMKSGDMVAIDCEMVLCVDGTEALVRVCVVDRNLQVKLDALVKPNKAVADYRTEITGITAADLDGVTCTLADIQKSLMKLLSNGTILVGHSLNNDLKVLKVDHAWVIDTSLIHKYSDGPTHRRPSLNTLCKCVLGYEIRKEGSPHNCLDDACAAMKLVLAKIEHQVDDVIIIKEDVPQIKMPKPAKLFLHRIPLHVPSEELHKIIPGDFTIEVKPSKREQGDKYSAYAIYKNSQAAQQAYEDIKGIQKKDSYGQLQKLVTFQLSTGVVADLYVRKMVDDDSLGQVSSKKRTLGVEGDSVISKKLITEQKIEEKEVADSNKCCDHLKQIESLKQQLKENSDKQCCDHLKEIEKLRKELGNRDFEVAMLNEMVSKFQKDKKFKKK</sequence>
<evidence type="ECO:0000256" key="7">
    <source>
        <dbReference type="ARBA" id="ARBA00053817"/>
    </source>
</evidence>
<evidence type="ECO:0000256" key="4">
    <source>
        <dbReference type="ARBA" id="ARBA00022801"/>
    </source>
</evidence>
<dbReference type="InterPro" id="IPR034922">
    <property type="entry name" value="REX1-like_exo"/>
</dbReference>